<dbReference type="Proteomes" id="UP000241022">
    <property type="component" value="Unassembled WGS sequence"/>
</dbReference>
<dbReference type="HOGENOM" id="CLU_007383_1_7_2"/>
<dbReference type="PANTHER" id="PTHR48079">
    <property type="entry name" value="PROTEIN YEEZ"/>
    <property type="match status" value="1"/>
</dbReference>
<dbReference type="KEGG" id="nbv:T478_1060"/>
<feature type="domain" description="NAD-dependent epimerase/dehydratase" evidence="1">
    <location>
        <begin position="3"/>
        <end position="214"/>
    </location>
</feature>
<dbReference type="GeneID" id="24816943"/>
<evidence type="ECO:0000259" key="1">
    <source>
        <dbReference type="Pfam" id="PF01370"/>
    </source>
</evidence>
<dbReference type="RefSeq" id="WP_048105698.1">
    <property type="nucleotide sequence ID" value="NZ_CP007026.1"/>
</dbReference>
<dbReference type="AlphaFoldDB" id="A0A0A7UZ11"/>
<accession>A0A0A7UZ11</accession>
<name>A0A0A7UZ11_9ARCH</name>
<dbReference type="SUPFAM" id="SSF51735">
    <property type="entry name" value="NAD(P)-binding Rossmann-fold domains"/>
    <property type="match status" value="1"/>
</dbReference>
<dbReference type="EMBL" id="LXWN01000001">
    <property type="protein sequence ID" value="PTL88270.1"/>
    <property type="molecule type" value="Genomic_DNA"/>
</dbReference>
<dbReference type="GO" id="GO:0004029">
    <property type="term" value="F:aldehyde dehydrogenase (NAD+) activity"/>
    <property type="evidence" value="ECO:0007669"/>
    <property type="project" value="TreeGrafter"/>
</dbReference>
<dbReference type="InterPro" id="IPR001509">
    <property type="entry name" value="Epimerase_deHydtase"/>
</dbReference>
<evidence type="ECO:0000313" key="3">
    <source>
        <dbReference type="EMBL" id="PTL88270.1"/>
    </source>
</evidence>
<evidence type="ECO:0000313" key="4">
    <source>
        <dbReference type="Proteomes" id="UP000030944"/>
    </source>
</evidence>
<dbReference type="STRING" id="1410606.T478_1060"/>
<dbReference type="Pfam" id="PF01370">
    <property type="entry name" value="Epimerase"/>
    <property type="match status" value="1"/>
</dbReference>
<protein>
    <submittedName>
        <fullName evidence="2">3-beta hydroxysteroid dehydrogenase/isomerase family protein</fullName>
    </submittedName>
    <submittedName>
        <fullName evidence="3">Nucleoside-diphosphate sugar epimerase</fullName>
    </submittedName>
</protein>
<gene>
    <name evidence="3" type="ORF">A7X95_03140</name>
    <name evidence="2" type="ORF">T478_1060</name>
</gene>
<sequence length="292" mass="32170">MKVLVTGAGGFIGSRLAKKLILEGHEVYGTIHDSPSQVEGMQIINADLTNDEFEIPDVRFDVVFHLAAATPLVKDKKKQKRINYDGTVNLFNKIKDKTEFIIYASGLGVFGNPNGTVDEQSPIKPDTDFVKIRLDAQKFLENSCKENNIGFSVCYFGDVYGDGSWFTEMVVKKLKSGMMKTPGKGDYDKCFIHVDDAVGILISIAKNNLRDQAYVCADSTSVTFKEFVDYTADKIGAKHAGGVPMFLAKGVLGGDLVKLLTTPMKISNKKISEVYNFVYPSYEEGINSILDS</sequence>
<dbReference type="InterPro" id="IPR036291">
    <property type="entry name" value="NAD(P)-bd_dom_sf"/>
</dbReference>
<dbReference type="EMBL" id="CP007026">
    <property type="protein sequence ID" value="AJA91863.1"/>
    <property type="molecule type" value="Genomic_DNA"/>
</dbReference>
<dbReference type="Proteomes" id="UP000030944">
    <property type="component" value="Chromosome"/>
</dbReference>
<evidence type="ECO:0000313" key="2">
    <source>
        <dbReference type="EMBL" id="AJA91863.1"/>
    </source>
</evidence>
<dbReference type="Gene3D" id="3.40.50.720">
    <property type="entry name" value="NAD(P)-binding Rossmann-like Domain"/>
    <property type="match status" value="1"/>
</dbReference>
<evidence type="ECO:0000313" key="5">
    <source>
        <dbReference type="Proteomes" id="UP000241022"/>
    </source>
</evidence>
<reference evidence="2 4" key="1">
    <citation type="journal article" date="2015" name="Proc. Natl. Acad. Sci. U.S.A.">
        <title>Genomic and proteomic characterization of "Candidatus Nitrosopelagicus brevis": An ammonia-oxidizing archaeon from the open ocean.</title>
        <authorList>
            <person name="Santoro A.E."/>
            <person name="Dupont C.L."/>
            <person name="Richter R.A."/>
            <person name="Craig M.T."/>
            <person name="Carini P."/>
            <person name="McIlvin M.R."/>
            <person name="Yang Y."/>
            <person name="Orsi W.D."/>
            <person name="Moran D.M."/>
            <person name="Saito M.A."/>
        </authorList>
    </citation>
    <scope>NUCLEOTIDE SEQUENCE [LARGE SCALE GENOMIC DNA]</scope>
    <source>
        <strain evidence="2">CN25</strain>
        <strain evidence="4">V2</strain>
    </source>
</reference>
<reference evidence="3 5" key="3">
    <citation type="submission" date="2018-04" db="EMBL/GenBank/DDBJ databases">
        <title>Transcriptomics of ammonia oxidizing archaea.</title>
        <authorList>
            <person name="Carini P."/>
        </authorList>
    </citation>
    <scope>NUCLEOTIDE SEQUENCE [LARGE SCALE GENOMIC DNA]</scope>
    <source>
        <strain evidence="3 5">U25</strain>
    </source>
</reference>
<dbReference type="OrthoDB" id="358920at2157"/>
<organism evidence="2 4">
    <name type="scientific">Candidatus Nitrosopelagicus brevis</name>
    <dbReference type="NCBI Taxonomy" id="1410606"/>
    <lineage>
        <taxon>Archaea</taxon>
        <taxon>Nitrososphaerota</taxon>
    </lineage>
</organism>
<dbReference type="InterPro" id="IPR051783">
    <property type="entry name" value="NAD(P)-dependent_oxidoreduct"/>
</dbReference>
<proteinExistence type="predicted"/>
<dbReference type="GO" id="GO:0016853">
    <property type="term" value="F:isomerase activity"/>
    <property type="evidence" value="ECO:0007669"/>
    <property type="project" value="UniProtKB-KW"/>
</dbReference>
<dbReference type="CDD" id="cd08946">
    <property type="entry name" value="SDR_e"/>
    <property type="match status" value="1"/>
</dbReference>
<keyword evidence="2" id="KW-0413">Isomerase</keyword>
<reference evidence="3" key="2">
    <citation type="submission" date="2016-05" db="EMBL/GenBank/DDBJ databases">
        <authorList>
            <person name="Lavstsen T."/>
            <person name="Jespersen J.S."/>
        </authorList>
    </citation>
    <scope>NUCLEOTIDE SEQUENCE [LARGE SCALE GENOMIC DNA]</scope>
    <source>
        <strain evidence="3">U25</strain>
    </source>
</reference>
<keyword evidence="5" id="KW-1185">Reference proteome</keyword>
<dbReference type="PANTHER" id="PTHR48079:SF6">
    <property type="entry name" value="NAD(P)-BINDING DOMAIN-CONTAINING PROTEIN-RELATED"/>
    <property type="match status" value="1"/>
</dbReference>
<dbReference type="GO" id="GO:0005737">
    <property type="term" value="C:cytoplasm"/>
    <property type="evidence" value="ECO:0007669"/>
    <property type="project" value="TreeGrafter"/>
</dbReference>